<dbReference type="AlphaFoldDB" id="A0A5N6GNN1"/>
<organism evidence="2">
    <name type="scientific">Aspergillus flavus</name>
    <dbReference type="NCBI Taxonomy" id="5059"/>
    <lineage>
        <taxon>Eukaryota</taxon>
        <taxon>Fungi</taxon>
        <taxon>Dikarya</taxon>
        <taxon>Ascomycota</taxon>
        <taxon>Pezizomycotina</taxon>
        <taxon>Eurotiomycetes</taxon>
        <taxon>Eurotiomycetidae</taxon>
        <taxon>Eurotiales</taxon>
        <taxon>Aspergillaceae</taxon>
        <taxon>Aspergillus</taxon>
        <taxon>Aspergillus subgen. Circumdati</taxon>
    </lineage>
</organism>
<evidence type="ECO:0000313" key="2">
    <source>
        <dbReference type="EMBL" id="KAB8242660.1"/>
    </source>
</evidence>
<gene>
    <name evidence="2" type="ORF">BDV35DRAFT_365440</name>
</gene>
<name>A0A5N6GNN1_ASPFL</name>
<protein>
    <submittedName>
        <fullName evidence="2">Uncharacterized protein</fullName>
    </submittedName>
</protein>
<reference evidence="2" key="1">
    <citation type="submission" date="2019-04" db="EMBL/GenBank/DDBJ databases">
        <title>Friends and foes A comparative genomics study of 23 Aspergillus species from section Flavi.</title>
        <authorList>
            <consortium name="DOE Joint Genome Institute"/>
            <person name="Kjaerbolling I."/>
            <person name="Vesth T."/>
            <person name="Frisvad J.C."/>
            <person name="Nybo J.L."/>
            <person name="Theobald S."/>
            <person name="Kildgaard S."/>
            <person name="Isbrandt T."/>
            <person name="Kuo A."/>
            <person name="Sato A."/>
            <person name="Lyhne E.K."/>
            <person name="Kogle M.E."/>
            <person name="Wiebenga A."/>
            <person name="Kun R.S."/>
            <person name="Lubbers R.J."/>
            <person name="Makela M.R."/>
            <person name="Barry K."/>
            <person name="Chovatia M."/>
            <person name="Clum A."/>
            <person name="Daum C."/>
            <person name="Haridas S."/>
            <person name="He G."/>
            <person name="LaButti K."/>
            <person name="Lipzen A."/>
            <person name="Mondo S."/>
            <person name="Riley R."/>
            <person name="Salamov A."/>
            <person name="Simmons B.A."/>
            <person name="Magnuson J.K."/>
            <person name="Henrissat B."/>
            <person name="Mortensen U.H."/>
            <person name="Larsen T.O."/>
            <person name="Devries R.P."/>
            <person name="Grigoriev I.V."/>
            <person name="Machida M."/>
            <person name="Baker S.E."/>
            <person name="Andersen M.R."/>
        </authorList>
    </citation>
    <scope>NUCLEOTIDE SEQUENCE [LARGE SCALE GENOMIC DNA]</scope>
    <source>
        <strain evidence="2">CBS 121.62</strain>
    </source>
</reference>
<dbReference type="EMBL" id="ML734658">
    <property type="protein sequence ID" value="KAB8242660.1"/>
    <property type="molecule type" value="Genomic_DNA"/>
</dbReference>
<feature type="region of interest" description="Disordered" evidence="1">
    <location>
        <begin position="1"/>
        <end position="39"/>
    </location>
</feature>
<sequence length="52" mass="5365">MESSEGGGVPTGGCRSPSPPHLIRSSPSPPSTLCHRHAVQGSWPSGIPDIFL</sequence>
<feature type="compositionally biased region" description="Gly residues" evidence="1">
    <location>
        <begin position="1"/>
        <end position="11"/>
    </location>
</feature>
<proteinExistence type="predicted"/>
<evidence type="ECO:0000256" key="1">
    <source>
        <dbReference type="SAM" id="MobiDB-lite"/>
    </source>
</evidence>
<accession>A0A5N6GNN1</accession>
<dbReference type="Proteomes" id="UP000325434">
    <property type="component" value="Unassembled WGS sequence"/>
</dbReference>